<dbReference type="EMBL" id="KZ825311">
    <property type="protein sequence ID" value="RAH51234.1"/>
    <property type="molecule type" value="Genomic_DNA"/>
</dbReference>
<keyword evidence="2" id="KW-1185">Reference proteome</keyword>
<evidence type="ECO:0000313" key="2">
    <source>
        <dbReference type="Proteomes" id="UP000249057"/>
    </source>
</evidence>
<name>A0ACD1GPM6_9EURO</name>
<reference evidence="1" key="1">
    <citation type="submission" date="2018-02" db="EMBL/GenBank/DDBJ databases">
        <title>The genomes of Aspergillus section Nigri reveals drivers in fungal speciation.</title>
        <authorList>
            <consortium name="DOE Joint Genome Institute"/>
            <person name="Vesth T.C."/>
            <person name="Nybo J."/>
            <person name="Theobald S."/>
            <person name="Brandl J."/>
            <person name="Frisvad J.C."/>
            <person name="Nielsen K.F."/>
            <person name="Lyhne E.K."/>
            <person name="Kogle M.E."/>
            <person name="Kuo A."/>
            <person name="Riley R."/>
            <person name="Clum A."/>
            <person name="Nolan M."/>
            <person name="Lipzen A."/>
            <person name="Salamov A."/>
            <person name="Henrissat B."/>
            <person name="Wiebenga A."/>
            <person name="De vries R.P."/>
            <person name="Grigoriev I.V."/>
            <person name="Mortensen U.H."/>
            <person name="Andersen M.R."/>
            <person name="Baker S.E."/>
        </authorList>
    </citation>
    <scope>NUCLEOTIDE SEQUENCE</scope>
    <source>
        <strain evidence="1">CBS 621.78</strain>
    </source>
</reference>
<protein>
    <submittedName>
        <fullName evidence="1">Uncharacterized protein</fullName>
    </submittedName>
</protein>
<evidence type="ECO:0000313" key="1">
    <source>
        <dbReference type="EMBL" id="RAH51234.1"/>
    </source>
</evidence>
<sequence>MSSPNKGLAVAILGCGKIGQAVLQGLLAAALQAPTTINDGATKPHTPVDNIQVTVRSDAAVERVSHAIRPFLAGGKNGFPGVEICKSDRNRAIALRADIVLIGCKHTALAELLADVQGGRGDLCRSHGRGKDQMIVPGSSPRVLVSLVGGVSAESIARQMNGQDGGDQGWLVTRAVCSVAAAVRESVTVLSDTEAWTTHSAARSLVTALFEQLGIVRWLPERQMHAASALGSSSVAFFAGIIAALAEGLGAEGDDENENKDDAATLPLQVALEITAQAARGAATLIHHQRAPQEIVAQVSTKGGATEAGSVVLESKRVMQSLRECSAVTANATAGLGAKSSQGRA</sequence>
<gene>
    <name evidence="1" type="ORF">BO95DRAFT_492539</name>
</gene>
<dbReference type="Proteomes" id="UP000249057">
    <property type="component" value="Unassembled WGS sequence"/>
</dbReference>
<accession>A0ACD1GPM6</accession>
<organism evidence="1 2">
    <name type="scientific">Aspergillus brunneoviolaceus CBS 621.78</name>
    <dbReference type="NCBI Taxonomy" id="1450534"/>
    <lineage>
        <taxon>Eukaryota</taxon>
        <taxon>Fungi</taxon>
        <taxon>Dikarya</taxon>
        <taxon>Ascomycota</taxon>
        <taxon>Pezizomycotina</taxon>
        <taxon>Eurotiomycetes</taxon>
        <taxon>Eurotiomycetidae</taxon>
        <taxon>Eurotiales</taxon>
        <taxon>Aspergillaceae</taxon>
        <taxon>Aspergillus</taxon>
        <taxon>Aspergillus subgen. Circumdati</taxon>
    </lineage>
</organism>
<proteinExistence type="predicted"/>